<keyword evidence="1" id="KW-0732">Signal</keyword>
<organism evidence="2 3">
    <name type="scientific">Rhodosorus marinus</name>
    <dbReference type="NCBI Taxonomy" id="101924"/>
    <lineage>
        <taxon>Eukaryota</taxon>
        <taxon>Rhodophyta</taxon>
        <taxon>Stylonematophyceae</taxon>
        <taxon>Stylonematales</taxon>
        <taxon>Stylonemataceae</taxon>
        <taxon>Rhodosorus</taxon>
    </lineage>
</organism>
<dbReference type="Proteomes" id="UP001157974">
    <property type="component" value="Unassembled WGS sequence"/>
</dbReference>
<gene>
    <name evidence="2" type="ORF">NDN08_002771</name>
</gene>
<dbReference type="InterPro" id="IPR011044">
    <property type="entry name" value="Quino_amine_DH_bsu"/>
</dbReference>
<evidence type="ECO:0000313" key="2">
    <source>
        <dbReference type="EMBL" id="KAJ8906278.1"/>
    </source>
</evidence>
<dbReference type="EMBL" id="JAMWBK010000004">
    <property type="protein sequence ID" value="KAJ8906278.1"/>
    <property type="molecule type" value="Genomic_DNA"/>
</dbReference>
<proteinExistence type="predicted"/>
<evidence type="ECO:0000313" key="3">
    <source>
        <dbReference type="Proteomes" id="UP001157974"/>
    </source>
</evidence>
<reference evidence="2 3" key="1">
    <citation type="journal article" date="2023" name="Nat. Commun.">
        <title>Origin of minicircular mitochondrial genomes in red algae.</title>
        <authorList>
            <person name="Lee Y."/>
            <person name="Cho C.H."/>
            <person name="Lee Y.M."/>
            <person name="Park S.I."/>
            <person name="Yang J.H."/>
            <person name="West J.A."/>
            <person name="Bhattacharya D."/>
            <person name="Yoon H.S."/>
        </authorList>
    </citation>
    <scope>NUCLEOTIDE SEQUENCE [LARGE SCALE GENOMIC DNA]</scope>
    <source>
        <strain evidence="2 3">CCMP1338</strain>
        <tissue evidence="2">Whole cell</tissue>
    </source>
</reference>
<feature type="chain" id="PRO_5043687105" description="Cleavage/polyadenylation specificity factor A subunit N-terminal domain-containing protein" evidence="1">
    <location>
        <begin position="21"/>
        <end position="364"/>
    </location>
</feature>
<name>A0AAV8UYQ4_9RHOD</name>
<protein>
    <recommendedName>
        <fullName evidence="4">Cleavage/polyadenylation specificity factor A subunit N-terminal domain-containing protein</fullName>
    </recommendedName>
</protein>
<sequence>MANTILFGLVLVVALYVSAAQQANVVVVTGDNQNIIQLNHAHTMDIVQTIQHSEKKLFQVLSLATNVYVSAVSTPSNYPQAEILMYEVQSGTNTLKFVQKATFAPDCGQPVALTASYDYTDQAVLAMTCSDTEWVVVMDAWTLSVDQIVGKPRIKDITITGITESALTAKYLYVTYGISAVDNDDKGLLVQYSRTTPYEILNTLVVRGQYSHLLIAGGSNLFLTTSGNGPSYLLQLNPNTLEEIDRRSPKNLDFLRMTMSPDQLSMYMYVQNPNGRRGKIRSFDQRSYPAQKYCPDVEIDLPPGTQSIVVEGYLFIRTAGTVTRLNLVDETGCPSPDVQGNIILNDDVVYSGVAMACLECLPIA</sequence>
<comment type="caution">
    <text evidence="2">The sequence shown here is derived from an EMBL/GenBank/DDBJ whole genome shotgun (WGS) entry which is preliminary data.</text>
</comment>
<feature type="signal peptide" evidence="1">
    <location>
        <begin position="1"/>
        <end position="20"/>
    </location>
</feature>
<evidence type="ECO:0008006" key="4">
    <source>
        <dbReference type="Google" id="ProtNLM"/>
    </source>
</evidence>
<dbReference type="SUPFAM" id="SSF50969">
    <property type="entry name" value="YVTN repeat-like/Quinoprotein amine dehydrogenase"/>
    <property type="match status" value="1"/>
</dbReference>
<evidence type="ECO:0000256" key="1">
    <source>
        <dbReference type="SAM" id="SignalP"/>
    </source>
</evidence>
<accession>A0AAV8UYQ4</accession>
<dbReference type="AlphaFoldDB" id="A0AAV8UYQ4"/>
<keyword evidence="3" id="KW-1185">Reference proteome</keyword>